<reference evidence="3" key="1">
    <citation type="submission" date="2017-09" db="EMBL/GenBank/DDBJ databases">
        <title>Depth-based differentiation of microbial function through sediment-hosted aquifers and enrichment of novel symbionts in the deep terrestrial subsurface.</title>
        <authorList>
            <person name="Probst A.J."/>
            <person name="Ladd B."/>
            <person name="Jarett J.K."/>
            <person name="Geller-Mcgrath D.E."/>
            <person name="Sieber C.M.K."/>
            <person name="Emerson J.B."/>
            <person name="Anantharaman K."/>
            <person name="Thomas B.C."/>
            <person name="Malmstrom R."/>
            <person name="Stieglmeier M."/>
            <person name="Klingl A."/>
            <person name="Woyke T."/>
            <person name="Ryan C.M."/>
            <person name="Banfield J.F."/>
        </authorList>
    </citation>
    <scope>NUCLEOTIDE SEQUENCE [LARGE SCALE GENOMIC DNA]</scope>
</reference>
<keyword evidence="1" id="KW-0175">Coiled coil</keyword>
<accession>A0A2M6W075</accession>
<evidence type="ECO:0008006" key="4">
    <source>
        <dbReference type="Google" id="ProtNLM"/>
    </source>
</evidence>
<proteinExistence type="predicted"/>
<evidence type="ECO:0000313" key="2">
    <source>
        <dbReference type="EMBL" id="PIT86110.1"/>
    </source>
</evidence>
<dbReference type="EMBL" id="PFBZ01000213">
    <property type="protein sequence ID" value="PIT86110.1"/>
    <property type="molecule type" value="Genomic_DNA"/>
</dbReference>
<feature type="coiled-coil region" evidence="1">
    <location>
        <begin position="47"/>
        <end position="81"/>
    </location>
</feature>
<sequence>MSLSRTQTLREKRIAIEQFAMKTSFRAGLLVLAVVLIVLDVTQTSAVSTKGYEINQYQTEIRQLERENRKLEVEISKHRSVESIQERLQGLDLVVAEQPRYVSLVGPTVALR</sequence>
<organism evidence="2 3">
    <name type="scientific">Candidatus Magasanikbacteria bacterium CG10_big_fil_rev_8_21_14_0_10_43_6</name>
    <dbReference type="NCBI Taxonomy" id="1974650"/>
    <lineage>
        <taxon>Bacteria</taxon>
        <taxon>Candidatus Magasanikiibacteriota</taxon>
    </lineage>
</organism>
<name>A0A2M6W075_9BACT</name>
<dbReference type="Proteomes" id="UP000229362">
    <property type="component" value="Unassembled WGS sequence"/>
</dbReference>
<gene>
    <name evidence="2" type="ORF">COU33_05005</name>
</gene>
<evidence type="ECO:0000313" key="3">
    <source>
        <dbReference type="Proteomes" id="UP000229362"/>
    </source>
</evidence>
<evidence type="ECO:0000256" key="1">
    <source>
        <dbReference type="SAM" id="Coils"/>
    </source>
</evidence>
<protein>
    <recommendedName>
        <fullName evidence="4">Cell division protein FtsL</fullName>
    </recommendedName>
</protein>
<dbReference type="AlphaFoldDB" id="A0A2M6W075"/>
<comment type="caution">
    <text evidence="2">The sequence shown here is derived from an EMBL/GenBank/DDBJ whole genome shotgun (WGS) entry which is preliminary data.</text>
</comment>